<dbReference type="Gene3D" id="2.60.120.560">
    <property type="entry name" value="Exo-inulinase, domain 1"/>
    <property type="match status" value="2"/>
</dbReference>
<name>A0A162HU76_9HYPO</name>
<evidence type="ECO:0000313" key="2">
    <source>
        <dbReference type="Proteomes" id="UP000076863"/>
    </source>
</evidence>
<sequence>MGFVLRASEVGVGANNYRGYYVGIDRAGAGGVVIDRADKAWQQLRFVPAAISDLATLKVQMTGDLLTVYLNNMSRPLTTLHDATYRQGQVVLRTYRKAASIGALVVAPLLLLVGKGDGGDDGGSGKAIMNTTFSDLILEAEMLLTKDGPGTAGVLFRASSLGRGLNAYKGYYVGLASDGTLVLGRGDGETWTEIQSVKVEVKVYHTYRIKVQAVGSSIDVYFVDMAKAVMVTTDSSFGSGMVGARLKNSAAIFHSFAIRRK</sequence>
<accession>A0A162HU76</accession>
<protein>
    <submittedName>
        <fullName evidence="1">Arabinan endo-1,5-alpha-L-arabinosidase A</fullName>
    </submittedName>
</protein>
<organism evidence="1 2">
    <name type="scientific">Beauveria brongniartii RCEF 3172</name>
    <dbReference type="NCBI Taxonomy" id="1081107"/>
    <lineage>
        <taxon>Eukaryota</taxon>
        <taxon>Fungi</taxon>
        <taxon>Dikarya</taxon>
        <taxon>Ascomycota</taxon>
        <taxon>Pezizomycotina</taxon>
        <taxon>Sordariomycetes</taxon>
        <taxon>Hypocreomycetidae</taxon>
        <taxon>Hypocreales</taxon>
        <taxon>Cordycipitaceae</taxon>
        <taxon>Beauveria</taxon>
        <taxon>Beauveria brongniartii</taxon>
    </lineage>
</organism>
<dbReference type="OrthoDB" id="4865829at2759"/>
<gene>
    <name evidence="1" type="ORF">BBO_04508</name>
</gene>
<keyword evidence="2" id="KW-1185">Reference proteome</keyword>
<dbReference type="EMBL" id="AZHA01000012">
    <property type="protein sequence ID" value="OAA43365.1"/>
    <property type="molecule type" value="Genomic_DNA"/>
</dbReference>
<evidence type="ECO:0000313" key="1">
    <source>
        <dbReference type="EMBL" id="OAA43365.1"/>
    </source>
</evidence>
<reference evidence="1 2" key="1">
    <citation type="journal article" date="2016" name="Genome Biol. Evol.">
        <title>Divergent and convergent evolution of fungal pathogenicity.</title>
        <authorList>
            <person name="Shang Y."/>
            <person name="Xiao G."/>
            <person name="Zheng P."/>
            <person name="Cen K."/>
            <person name="Zhan S."/>
            <person name="Wang C."/>
        </authorList>
    </citation>
    <scope>NUCLEOTIDE SEQUENCE [LARGE SCALE GENOMIC DNA]</scope>
    <source>
        <strain evidence="1 2">RCEF 3172</strain>
    </source>
</reference>
<dbReference type="AlphaFoldDB" id="A0A162HU76"/>
<comment type="caution">
    <text evidence="1">The sequence shown here is derived from an EMBL/GenBank/DDBJ whole genome shotgun (WGS) entry which is preliminary data.</text>
</comment>
<proteinExistence type="predicted"/>
<dbReference type="Proteomes" id="UP000076863">
    <property type="component" value="Unassembled WGS sequence"/>
</dbReference>